<dbReference type="OrthoDB" id="9805576at2"/>
<evidence type="ECO:0000256" key="9">
    <source>
        <dbReference type="ARBA" id="ARBA00054633"/>
    </source>
</evidence>
<dbReference type="PIRSF" id="PIRSF000538">
    <property type="entry name" value="GlpK"/>
    <property type="match status" value="1"/>
</dbReference>
<comment type="similarity">
    <text evidence="2 11 12">Belongs to the FGGY kinase family.</text>
</comment>
<feature type="binding site" evidence="11">
    <location>
        <position position="83"/>
    </location>
    <ligand>
        <name>glycerol</name>
        <dbReference type="ChEBI" id="CHEBI:17754"/>
    </ligand>
</feature>
<keyword evidence="5 11" id="KW-0418">Kinase</keyword>
<dbReference type="GO" id="GO:0006072">
    <property type="term" value="P:glycerol-3-phosphate metabolic process"/>
    <property type="evidence" value="ECO:0007669"/>
    <property type="project" value="InterPro"/>
</dbReference>
<dbReference type="GO" id="GO:0005524">
    <property type="term" value="F:ATP binding"/>
    <property type="evidence" value="ECO:0007669"/>
    <property type="project" value="UniProtKB-UniRule"/>
</dbReference>
<feature type="binding site" evidence="11">
    <location>
        <position position="309"/>
    </location>
    <ligand>
        <name>ATP</name>
        <dbReference type="ChEBI" id="CHEBI:30616"/>
    </ligand>
</feature>
<evidence type="ECO:0000313" key="16">
    <source>
        <dbReference type="Proteomes" id="UP000307841"/>
    </source>
</evidence>
<feature type="binding site" evidence="11">
    <location>
        <position position="313"/>
    </location>
    <ligand>
        <name>ATP</name>
        <dbReference type="ChEBI" id="CHEBI:30616"/>
    </ligand>
</feature>
<proteinExistence type="inferred from homology"/>
<feature type="binding site" evidence="11">
    <location>
        <position position="135"/>
    </location>
    <ligand>
        <name>sn-glycerol 3-phosphate</name>
        <dbReference type="ChEBI" id="CHEBI:57597"/>
    </ligand>
</feature>
<keyword evidence="3 11" id="KW-0808">Transferase</keyword>
<feature type="binding site" evidence="11">
    <location>
        <position position="17"/>
    </location>
    <ligand>
        <name>ADP</name>
        <dbReference type="ChEBI" id="CHEBI:456216"/>
    </ligand>
</feature>
<feature type="binding site" evidence="11">
    <location>
        <position position="410"/>
    </location>
    <ligand>
        <name>ATP</name>
        <dbReference type="ChEBI" id="CHEBI:30616"/>
    </ligand>
</feature>
<dbReference type="NCBIfam" id="NF000756">
    <property type="entry name" value="PRK00047.1"/>
    <property type="match status" value="1"/>
</dbReference>
<organism evidence="15 16">
    <name type="scientific">Brevibacillus antibioticus</name>
    <dbReference type="NCBI Taxonomy" id="2570228"/>
    <lineage>
        <taxon>Bacteria</taxon>
        <taxon>Bacillati</taxon>
        <taxon>Bacillota</taxon>
        <taxon>Bacilli</taxon>
        <taxon>Bacillales</taxon>
        <taxon>Paenibacillaceae</taxon>
        <taxon>Brevibacillus</taxon>
    </lineage>
</organism>
<reference evidence="15 16" key="1">
    <citation type="submission" date="2019-04" db="EMBL/GenBank/DDBJ databases">
        <title>Whole genome sequencing of Brevibacillus sp. TGS2-1.</title>
        <authorList>
            <person name="Choi A."/>
        </authorList>
    </citation>
    <scope>NUCLEOTIDE SEQUENCE [LARGE SCALE GENOMIC DNA]</scope>
    <source>
        <strain evidence="15 16">TGS2-1</strain>
    </source>
</reference>
<dbReference type="SUPFAM" id="SSF53067">
    <property type="entry name" value="Actin-like ATPase domain"/>
    <property type="match status" value="2"/>
</dbReference>
<dbReference type="FunFam" id="3.30.420.40:FF:000008">
    <property type="entry name" value="Glycerol kinase"/>
    <property type="match status" value="1"/>
</dbReference>
<comment type="catalytic activity">
    <reaction evidence="8 11">
        <text>glycerol + ATP = sn-glycerol 3-phosphate + ADP + H(+)</text>
        <dbReference type="Rhea" id="RHEA:21644"/>
        <dbReference type="ChEBI" id="CHEBI:15378"/>
        <dbReference type="ChEBI" id="CHEBI:17754"/>
        <dbReference type="ChEBI" id="CHEBI:30616"/>
        <dbReference type="ChEBI" id="CHEBI:57597"/>
        <dbReference type="ChEBI" id="CHEBI:456216"/>
        <dbReference type="EC" id="2.7.1.30"/>
    </reaction>
</comment>
<dbReference type="InterPro" id="IPR018485">
    <property type="entry name" value="FGGY_C"/>
</dbReference>
<dbReference type="CDD" id="cd07786">
    <property type="entry name" value="FGGY_EcGK_like"/>
    <property type="match status" value="1"/>
</dbReference>
<feature type="binding site" evidence="11">
    <location>
        <position position="244"/>
    </location>
    <ligand>
        <name>glycerol</name>
        <dbReference type="ChEBI" id="CHEBI:17754"/>
    </ligand>
</feature>
<feature type="binding site" evidence="11">
    <location>
        <position position="15"/>
    </location>
    <ligand>
        <name>ATP</name>
        <dbReference type="ChEBI" id="CHEBI:30616"/>
    </ligand>
</feature>
<comment type="caution">
    <text evidence="11">Lacks conserved residue(s) required for the propagation of feature annotation.</text>
</comment>
<dbReference type="InterPro" id="IPR005999">
    <property type="entry name" value="Glycerol_kin"/>
</dbReference>
<gene>
    <name evidence="11 15" type="primary">glpK</name>
    <name evidence="15" type="ORF">E8L90_27590</name>
</gene>
<evidence type="ECO:0000256" key="2">
    <source>
        <dbReference type="ARBA" id="ARBA00009156"/>
    </source>
</evidence>
<sequence>MDNKYMLSLDQGTTSSRAILFDKSGAIIGVAQKEFTQIYPKPGWVEHNAEEIWESQLEVLKAVLLENHVKPEEIAGIGITNQRETTVVWDKHTGKPIHNAIVWQSRQSIDVCNQLKEQGHEQTVREKTGLLIDAYFSGTKVKWLLDHVEGARDRAEKGDLLFGTIDTWLIWKLTNGLVHVTDYSNASRTLMFNIHSLEWDDELLNMLQIPKSMLPAVRPSSELYGYTDEKLFEFQIPIAGIAGDQQAALFGQACFAEGQAKNTYGTGCFMLMNTGEKAVASKNGLLTTIAWGVDGKVEYALEGSIFVAGAAIQWLRDGLKLIEKSSDSEKHALTVDSTDGVYMVPAFVGLGAPYWDMEARGAIFGLTRGTTEDHLIRAALESLAYQTRDVLEAMEADSGIRLQKLAVDGGAVANNFLMQFQSDILNTEVERPRVNETTALGAAYLAGLAVGYWGSKEDIVNNKVVERSFSPDMAEEVRLGLYAGWQQAVTATMGYKIRH</sequence>
<feature type="binding site" evidence="11">
    <location>
        <position position="14"/>
    </location>
    <ligand>
        <name>ATP</name>
        <dbReference type="ChEBI" id="CHEBI:30616"/>
    </ligand>
</feature>
<dbReference type="InterPro" id="IPR000577">
    <property type="entry name" value="Carb_kinase_FGGY"/>
</dbReference>
<evidence type="ECO:0000256" key="11">
    <source>
        <dbReference type="HAMAP-Rule" id="MF_00186"/>
    </source>
</evidence>
<dbReference type="InterPro" id="IPR018483">
    <property type="entry name" value="Carb_kinase_FGGY_CS"/>
</dbReference>
<comment type="subunit">
    <text evidence="10 11">Homotetramer and homodimer (in equilibrium).</text>
</comment>
<accession>A0A4V5TJB7</accession>
<dbReference type="EMBL" id="SZNK01000001">
    <property type="protein sequence ID" value="TKI58853.1"/>
    <property type="molecule type" value="Genomic_DNA"/>
</dbReference>
<feature type="binding site" evidence="11">
    <location>
        <position position="84"/>
    </location>
    <ligand>
        <name>sn-glycerol 3-phosphate</name>
        <dbReference type="ChEBI" id="CHEBI:57597"/>
    </ligand>
</feature>
<dbReference type="InterPro" id="IPR043129">
    <property type="entry name" value="ATPase_NBD"/>
</dbReference>
<feature type="binding site" evidence="11">
    <location>
        <position position="135"/>
    </location>
    <ligand>
        <name>glycerol</name>
        <dbReference type="ChEBI" id="CHEBI:17754"/>
    </ligand>
</feature>
<dbReference type="PROSITE" id="PS00933">
    <property type="entry name" value="FGGY_KINASES_1"/>
    <property type="match status" value="1"/>
</dbReference>
<feature type="binding site" evidence="11">
    <location>
        <position position="266"/>
    </location>
    <ligand>
        <name>ATP</name>
        <dbReference type="ChEBI" id="CHEBI:30616"/>
    </ligand>
</feature>
<dbReference type="GO" id="GO:0019563">
    <property type="term" value="P:glycerol catabolic process"/>
    <property type="evidence" value="ECO:0007669"/>
    <property type="project" value="UniProtKB-UniRule"/>
</dbReference>
<feature type="binding site" evidence="11">
    <location>
        <position position="13"/>
    </location>
    <ligand>
        <name>ATP</name>
        <dbReference type="ChEBI" id="CHEBI:30616"/>
    </ligand>
</feature>
<comment type="activity regulation">
    <text evidence="11">Activated by phosphorylation and inhibited by fructose 1,6-bisphosphate (FBP).</text>
</comment>
<keyword evidence="4 11" id="KW-0547">Nucleotide-binding</keyword>
<dbReference type="AlphaFoldDB" id="A0A4V5TJB7"/>
<evidence type="ECO:0000259" key="14">
    <source>
        <dbReference type="Pfam" id="PF02782"/>
    </source>
</evidence>
<dbReference type="UniPathway" id="UPA00618">
    <property type="reaction ID" value="UER00672"/>
</dbReference>
<dbReference type="FunFam" id="3.30.420.40:FF:000007">
    <property type="entry name" value="Glycerol kinase"/>
    <property type="match status" value="1"/>
</dbReference>
<evidence type="ECO:0000256" key="5">
    <source>
        <dbReference type="ARBA" id="ARBA00022777"/>
    </source>
</evidence>
<comment type="function">
    <text evidence="9 11">Key enzyme in the regulation of glycerol uptake and metabolism. Catalyzes the phosphorylation of glycerol to yield sn-glycerol 3-phosphate.</text>
</comment>
<dbReference type="GO" id="GO:0005829">
    <property type="term" value="C:cytosol"/>
    <property type="evidence" value="ECO:0007669"/>
    <property type="project" value="UniProtKB-ARBA"/>
</dbReference>
<evidence type="ECO:0000256" key="6">
    <source>
        <dbReference type="ARBA" id="ARBA00022798"/>
    </source>
</evidence>
<evidence type="ECO:0000256" key="10">
    <source>
        <dbReference type="ARBA" id="ARBA00063665"/>
    </source>
</evidence>
<feature type="binding site" evidence="11">
    <location>
        <position position="244"/>
    </location>
    <ligand>
        <name>sn-glycerol 3-phosphate</name>
        <dbReference type="ChEBI" id="CHEBI:57597"/>
    </ligand>
</feature>
<dbReference type="RefSeq" id="WP_137032547.1">
    <property type="nucleotide sequence ID" value="NZ_SZNK01000001.1"/>
</dbReference>
<dbReference type="PANTHER" id="PTHR10196">
    <property type="entry name" value="SUGAR KINASE"/>
    <property type="match status" value="1"/>
</dbReference>
<evidence type="ECO:0000256" key="1">
    <source>
        <dbReference type="ARBA" id="ARBA00005190"/>
    </source>
</evidence>
<keyword evidence="6 11" id="KW-0319">Glycerol metabolism</keyword>
<dbReference type="EC" id="2.7.1.30" evidence="11"/>
<keyword evidence="16" id="KW-1185">Reference proteome</keyword>
<dbReference type="PROSITE" id="PS00445">
    <property type="entry name" value="FGGY_KINASES_2"/>
    <property type="match status" value="1"/>
</dbReference>
<feature type="binding site" evidence="11">
    <location>
        <position position="13"/>
    </location>
    <ligand>
        <name>sn-glycerol 3-phosphate</name>
        <dbReference type="ChEBI" id="CHEBI:57597"/>
    </ligand>
</feature>
<feature type="binding site" evidence="11">
    <location>
        <position position="84"/>
    </location>
    <ligand>
        <name>glycerol</name>
        <dbReference type="ChEBI" id="CHEBI:17754"/>
    </ligand>
</feature>
<feature type="binding site" evidence="11">
    <location>
        <position position="245"/>
    </location>
    <ligand>
        <name>glycerol</name>
        <dbReference type="ChEBI" id="CHEBI:17754"/>
    </ligand>
</feature>
<dbReference type="NCBIfam" id="TIGR01311">
    <property type="entry name" value="glycerol_kin"/>
    <property type="match status" value="1"/>
</dbReference>
<name>A0A4V5TJB7_9BACL</name>
<keyword evidence="7 11" id="KW-0067">ATP-binding</keyword>
<feature type="binding site" evidence="11">
    <location>
        <position position="266"/>
    </location>
    <ligand>
        <name>ADP</name>
        <dbReference type="ChEBI" id="CHEBI:456216"/>
    </ligand>
</feature>
<feature type="binding site" evidence="11">
    <location>
        <position position="309"/>
    </location>
    <ligand>
        <name>ADP</name>
        <dbReference type="ChEBI" id="CHEBI:456216"/>
    </ligand>
</feature>
<dbReference type="HAMAP" id="MF_00186">
    <property type="entry name" value="Glycerol_kin"/>
    <property type="match status" value="1"/>
</dbReference>
<feature type="binding site" evidence="11">
    <location>
        <position position="414"/>
    </location>
    <ligand>
        <name>ADP</name>
        <dbReference type="ChEBI" id="CHEBI:456216"/>
    </ligand>
</feature>
<dbReference type="GO" id="GO:0004370">
    <property type="term" value="F:glycerol kinase activity"/>
    <property type="evidence" value="ECO:0007669"/>
    <property type="project" value="UniProtKB-UniRule"/>
</dbReference>
<evidence type="ECO:0000313" key="15">
    <source>
        <dbReference type="EMBL" id="TKI58853.1"/>
    </source>
</evidence>
<dbReference type="Pfam" id="PF00370">
    <property type="entry name" value="FGGY_N"/>
    <property type="match status" value="1"/>
</dbReference>
<feature type="binding site" evidence="11">
    <location>
        <position position="83"/>
    </location>
    <ligand>
        <name>sn-glycerol 3-phosphate</name>
        <dbReference type="ChEBI" id="CHEBI:57597"/>
    </ligand>
</feature>
<dbReference type="Gene3D" id="3.30.420.40">
    <property type="match status" value="2"/>
</dbReference>
<feature type="binding site" evidence="11">
    <location>
        <position position="13"/>
    </location>
    <ligand>
        <name>ADP</name>
        <dbReference type="ChEBI" id="CHEBI:456216"/>
    </ligand>
</feature>
<evidence type="ECO:0000256" key="8">
    <source>
        <dbReference type="ARBA" id="ARBA00052101"/>
    </source>
</evidence>
<feature type="domain" description="Carbohydrate kinase FGGY C-terminal" evidence="14">
    <location>
        <begin position="261"/>
        <end position="449"/>
    </location>
</feature>
<feature type="binding site" evidence="11">
    <location>
        <position position="410"/>
    </location>
    <ligand>
        <name>ADP</name>
        <dbReference type="ChEBI" id="CHEBI:456216"/>
    </ligand>
</feature>
<dbReference type="Pfam" id="PF02782">
    <property type="entry name" value="FGGY_C"/>
    <property type="match status" value="1"/>
</dbReference>
<dbReference type="Proteomes" id="UP000307841">
    <property type="component" value="Unassembled WGS sequence"/>
</dbReference>
<feature type="domain" description="Carbohydrate kinase FGGY N-terminal" evidence="13">
    <location>
        <begin position="5"/>
        <end position="251"/>
    </location>
</feature>
<evidence type="ECO:0000256" key="4">
    <source>
        <dbReference type="ARBA" id="ARBA00022741"/>
    </source>
</evidence>
<protein>
    <recommendedName>
        <fullName evidence="11">Glycerol kinase</fullName>
        <ecNumber evidence="11">2.7.1.30</ecNumber>
    </recommendedName>
    <alternativeName>
        <fullName evidence="11">ATP:glycerol 3-phosphotransferase</fullName>
    </alternativeName>
    <alternativeName>
        <fullName evidence="11">Glycerokinase</fullName>
        <shortName evidence="11">GK</shortName>
    </alternativeName>
</protein>
<evidence type="ECO:0000256" key="12">
    <source>
        <dbReference type="RuleBase" id="RU003733"/>
    </source>
</evidence>
<evidence type="ECO:0000256" key="3">
    <source>
        <dbReference type="ARBA" id="ARBA00022679"/>
    </source>
</evidence>
<dbReference type="InterPro" id="IPR018484">
    <property type="entry name" value="FGGY_N"/>
</dbReference>
<comment type="pathway">
    <text evidence="1 11">Polyol metabolism; glycerol degradation via glycerol kinase pathway; sn-glycerol 3-phosphate from glycerol: step 1/1.</text>
</comment>
<evidence type="ECO:0000256" key="7">
    <source>
        <dbReference type="ARBA" id="ARBA00022840"/>
    </source>
</evidence>
<evidence type="ECO:0000259" key="13">
    <source>
        <dbReference type="Pfam" id="PF00370"/>
    </source>
</evidence>
<dbReference type="PANTHER" id="PTHR10196:SF69">
    <property type="entry name" value="GLYCEROL KINASE"/>
    <property type="match status" value="1"/>
</dbReference>
<comment type="caution">
    <text evidence="15">The sequence shown here is derived from an EMBL/GenBank/DDBJ whole genome shotgun (WGS) entry which is preliminary data.</text>
</comment>